<dbReference type="PROSITE" id="PS51186">
    <property type="entry name" value="GNAT"/>
    <property type="match status" value="1"/>
</dbReference>
<evidence type="ECO:0000313" key="2">
    <source>
        <dbReference type="EMBL" id="QEL64671.1"/>
    </source>
</evidence>
<dbReference type="SUPFAM" id="SSF55729">
    <property type="entry name" value="Acyl-CoA N-acyltransferases (Nat)"/>
    <property type="match status" value="1"/>
</dbReference>
<dbReference type="InterPro" id="IPR016181">
    <property type="entry name" value="Acyl_CoA_acyltransferase"/>
</dbReference>
<dbReference type="RefSeq" id="WP_149425150.1">
    <property type="nucleotide sequence ID" value="NZ_CP022579.1"/>
</dbReference>
<gene>
    <name evidence="2" type="ORF">OTERR_11950</name>
</gene>
<dbReference type="Gene3D" id="3.40.630.30">
    <property type="match status" value="1"/>
</dbReference>
<organism evidence="2 3">
    <name type="scientific">Oryzomicrobium terrae</name>
    <dbReference type="NCBI Taxonomy" id="1735038"/>
    <lineage>
        <taxon>Bacteria</taxon>
        <taxon>Pseudomonadati</taxon>
        <taxon>Pseudomonadota</taxon>
        <taxon>Betaproteobacteria</taxon>
        <taxon>Rhodocyclales</taxon>
        <taxon>Rhodocyclaceae</taxon>
        <taxon>Oryzomicrobium</taxon>
    </lineage>
</organism>
<reference evidence="2 3" key="1">
    <citation type="submission" date="2017-07" db="EMBL/GenBank/DDBJ databases">
        <title>Complete genome sequence of Oryzomicrobium terrae TPP412.</title>
        <authorList>
            <person name="Chiu L.-W."/>
            <person name="Lo K.-J."/>
            <person name="Tsai Y.-M."/>
            <person name="Lin S.-S."/>
            <person name="Kuo C.-H."/>
            <person name="Liu C.-T."/>
        </authorList>
    </citation>
    <scope>NUCLEOTIDE SEQUENCE [LARGE SCALE GENOMIC DNA]</scope>
    <source>
        <strain evidence="2 3">TPP412</strain>
    </source>
</reference>
<accession>A0A5C1E6W8</accession>
<dbReference type="KEGG" id="otr:OTERR_11950"/>
<dbReference type="AlphaFoldDB" id="A0A5C1E6W8"/>
<dbReference type="GO" id="GO:0016747">
    <property type="term" value="F:acyltransferase activity, transferring groups other than amino-acyl groups"/>
    <property type="evidence" value="ECO:0007669"/>
    <property type="project" value="InterPro"/>
</dbReference>
<name>A0A5C1E6W8_9RHOO</name>
<sequence>MRVRRLEPVELEWANARYREVDFLPSSAADFIAVAEDAAGERLGLGRLAAVGAGSGELGGMVVLPAFRGQGVAEALVGYLTAHSPYAALFCLPFTHLEGFYRRHGFAAVPVGVAIPDPVAAKLRWCREHYPQSVSLLLRCTGKAASAP</sequence>
<protein>
    <recommendedName>
        <fullName evidence="1">N-acetyltransferase domain-containing protein</fullName>
    </recommendedName>
</protein>
<dbReference type="InterPro" id="IPR000182">
    <property type="entry name" value="GNAT_dom"/>
</dbReference>
<proteinExistence type="predicted"/>
<evidence type="ECO:0000259" key="1">
    <source>
        <dbReference type="PROSITE" id="PS51186"/>
    </source>
</evidence>
<dbReference type="Pfam" id="PF13508">
    <property type="entry name" value="Acetyltransf_7"/>
    <property type="match status" value="1"/>
</dbReference>
<dbReference type="EMBL" id="CP022579">
    <property type="protein sequence ID" value="QEL64671.1"/>
    <property type="molecule type" value="Genomic_DNA"/>
</dbReference>
<evidence type="ECO:0000313" key="3">
    <source>
        <dbReference type="Proteomes" id="UP000323671"/>
    </source>
</evidence>
<keyword evidence="3" id="KW-1185">Reference proteome</keyword>
<feature type="domain" description="N-acetyltransferase" evidence="1">
    <location>
        <begin position="1"/>
        <end position="126"/>
    </location>
</feature>
<dbReference type="Proteomes" id="UP000323671">
    <property type="component" value="Chromosome"/>
</dbReference>